<dbReference type="Proteomes" id="UP001165289">
    <property type="component" value="Unassembled WGS sequence"/>
</dbReference>
<dbReference type="GO" id="GO:0006915">
    <property type="term" value="P:apoptotic process"/>
    <property type="evidence" value="ECO:0007669"/>
    <property type="project" value="TreeGrafter"/>
</dbReference>
<feature type="compositionally biased region" description="Basic and acidic residues" evidence="3">
    <location>
        <begin position="20"/>
        <end position="33"/>
    </location>
</feature>
<dbReference type="PROSITE" id="PS50207">
    <property type="entry name" value="CASPASE_P10"/>
    <property type="match status" value="1"/>
</dbReference>
<reference evidence="6 7" key="1">
    <citation type="journal article" date="2023" name="BMC Biol.">
        <title>The compact genome of the sponge Oopsacas minuta (Hexactinellida) is lacking key metazoan core genes.</title>
        <authorList>
            <person name="Santini S."/>
            <person name="Schenkelaars Q."/>
            <person name="Jourda C."/>
            <person name="Duchesne M."/>
            <person name="Belahbib H."/>
            <person name="Rocher C."/>
            <person name="Selva M."/>
            <person name="Riesgo A."/>
            <person name="Vervoort M."/>
            <person name="Leys S.P."/>
            <person name="Kodjabachian L."/>
            <person name="Le Bivic A."/>
            <person name="Borchiellini C."/>
            <person name="Claverie J.M."/>
            <person name="Renard E."/>
        </authorList>
    </citation>
    <scope>NUCLEOTIDE SEQUENCE [LARGE SCALE GENOMIC DNA]</scope>
    <source>
        <strain evidence="6">SPO-2</strain>
    </source>
</reference>
<evidence type="ECO:0000256" key="2">
    <source>
        <dbReference type="RuleBase" id="RU003971"/>
    </source>
</evidence>
<evidence type="ECO:0000256" key="1">
    <source>
        <dbReference type="ARBA" id="ARBA00010134"/>
    </source>
</evidence>
<feature type="domain" description="Caspase family p20" evidence="5">
    <location>
        <begin position="76"/>
        <end position="200"/>
    </location>
</feature>
<evidence type="ECO:0000256" key="3">
    <source>
        <dbReference type="SAM" id="MobiDB-lite"/>
    </source>
</evidence>
<dbReference type="InterPro" id="IPR002398">
    <property type="entry name" value="Pept_C14"/>
</dbReference>
<dbReference type="SMART" id="SM00115">
    <property type="entry name" value="CASc"/>
    <property type="match status" value="1"/>
</dbReference>
<dbReference type="EMBL" id="JAKMXF010000233">
    <property type="protein sequence ID" value="KAI6654170.1"/>
    <property type="molecule type" value="Genomic_DNA"/>
</dbReference>
<dbReference type="InterPro" id="IPR011600">
    <property type="entry name" value="Pept_C14_caspase"/>
</dbReference>
<name>A0AAV7K0A7_9METZ</name>
<organism evidence="6 7">
    <name type="scientific">Oopsacas minuta</name>
    <dbReference type="NCBI Taxonomy" id="111878"/>
    <lineage>
        <taxon>Eukaryota</taxon>
        <taxon>Metazoa</taxon>
        <taxon>Porifera</taxon>
        <taxon>Hexactinellida</taxon>
        <taxon>Hexasterophora</taxon>
        <taxon>Lyssacinosida</taxon>
        <taxon>Leucopsacidae</taxon>
        <taxon>Oopsacas</taxon>
    </lineage>
</organism>
<comment type="caution">
    <text evidence="6">The sequence shown here is derived from an EMBL/GenBank/DDBJ whole genome shotgun (WGS) entry which is preliminary data.</text>
</comment>
<proteinExistence type="inferred from homology"/>
<dbReference type="Pfam" id="PF00656">
    <property type="entry name" value="Peptidase_C14"/>
    <property type="match status" value="1"/>
</dbReference>
<dbReference type="GO" id="GO:0043525">
    <property type="term" value="P:positive regulation of neuron apoptotic process"/>
    <property type="evidence" value="ECO:0007669"/>
    <property type="project" value="TreeGrafter"/>
</dbReference>
<dbReference type="PANTHER" id="PTHR10454">
    <property type="entry name" value="CASPASE"/>
    <property type="match status" value="1"/>
</dbReference>
<keyword evidence="7" id="KW-1185">Reference proteome</keyword>
<evidence type="ECO:0000259" key="5">
    <source>
        <dbReference type="PROSITE" id="PS50208"/>
    </source>
</evidence>
<protein>
    <submittedName>
        <fullName evidence="6">Caspase-3-like</fullName>
    </submittedName>
</protein>
<evidence type="ECO:0000259" key="4">
    <source>
        <dbReference type="PROSITE" id="PS50207"/>
    </source>
</evidence>
<comment type="similarity">
    <text evidence="1 2">Belongs to the peptidase C14A family.</text>
</comment>
<dbReference type="Gene3D" id="3.40.50.1460">
    <property type="match status" value="1"/>
</dbReference>
<dbReference type="AlphaFoldDB" id="A0AAV7K0A7"/>
<evidence type="ECO:0000313" key="6">
    <source>
        <dbReference type="EMBL" id="KAI6654170.1"/>
    </source>
</evidence>
<accession>A0AAV7K0A7</accession>
<sequence length="320" mass="36604">MAKSRTDNTGNLPIDTETESPTKRKIIQDRNDEPNNENSNLEDKFVTSKLESLEVPSDPLTKKTETLYDFNYPMEAKGRGIIIINEHFSPDSGLTERKGAKKDLEYLENIYNKLDIDYTENIHRDIKEHQMFDHIRTFAKAIVKPCSVIFVSISSHERNNGEVMGSEGRGITVGELVEIFQKQPSLLGIPKVFLIQACKGGGYEERHCQTDSTTVISPILGFTTNQSDTLIAYSTSEGSVSYRHKTEGSWFFHELHDCIFKQKYENLHFVEILTVVTATIVEECVINKEDKKLTETPFYASSLRLFLRFKKRQTVKRFSS</sequence>
<dbReference type="GO" id="GO:0006508">
    <property type="term" value="P:proteolysis"/>
    <property type="evidence" value="ECO:0007669"/>
    <property type="project" value="InterPro"/>
</dbReference>
<dbReference type="PANTHER" id="PTHR10454:SF232">
    <property type="entry name" value="AT03047P-RELATED"/>
    <property type="match status" value="1"/>
</dbReference>
<dbReference type="SUPFAM" id="SSF52129">
    <property type="entry name" value="Caspase-like"/>
    <property type="match status" value="1"/>
</dbReference>
<dbReference type="GO" id="GO:0005737">
    <property type="term" value="C:cytoplasm"/>
    <property type="evidence" value="ECO:0007669"/>
    <property type="project" value="TreeGrafter"/>
</dbReference>
<dbReference type="GO" id="GO:0004197">
    <property type="term" value="F:cysteine-type endopeptidase activity"/>
    <property type="evidence" value="ECO:0007669"/>
    <property type="project" value="InterPro"/>
</dbReference>
<dbReference type="InterPro" id="IPR002138">
    <property type="entry name" value="Pept_C14_p10"/>
</dbReference>
<dbReference type="InterPro" id="IPR029030">
    <property type="entry name" value="Caspase-like_dom_sf"/>
</dbReference>
<dbReference type="PROSITE" id="PS50208">
    <property type="entry name" value="CASPASE_P20"/>
    <property type="match status" value="1"/>
</dbReference>
<evidence type="ECO:0000313" key="7">
    <source>
        <dbReference type="Proteomes" id="UP001165289"/>
    </source>
</evidence>
<dbReference type="PRINTS" id="PR00376">
    <property type="entry name" value="IL1BCENZYME"/>
</dbReference>
<feature type="region of interest" description="Disordered" evidence="3">
    <location>
        <begin position="1"/>
        <end position="42"/>
    </location>
</feature>
<feature type="domain" description="Caspase family p10" evidence="4">
    <location>
        <begin position="226"/>
        <end position="311"/>
    </location>
</feature>
<dbReference type="InterPro" id="IPR015917">
    <property type="entry name" value="Pept_C14A"/>
</dbReference>
<gene>
    <name evidence="6" type="ORF">LOD99_3015</name>
</gene>
<dbReference type="InterPro" id="IPR001309">
    <property type="entry name" value="Pept_C14_p20"/>
</dbReference>